<dbReference type="EMBL" id="DXCX01000021">
    <property type="protein sequence ID" value="HIY72707.1"/>
    <property type="molecule type" value="Genomic_DNA"/>
</dbReference>
<gene>
    <name evidence="1" type="ORF">H9826_01865</name>
</gene>
<dbReference type="AlphaFoldDB" id="A0A9D1Z2H4"/>
<reference evidence="1" key="1">
    <citation type="journal article" date="2021" name="PeerJ">
        <title>Extensive microbial diversity within the chicken gut microbiome revealed by metagenomics and culture.</title>
        <authorList>
            <person name="Gilroy R."/>
            <person name="Ravi A."/>
            <person name="Getino M."/>
            <person name="Pursley I."/>
            <person name="Horton D.L."/>
            <person name="Alikhan N.F."/>
            <person name="Baker D."/>
            <person name="Gharbi K."/>
            <person name="Hall N."/>
            <person name="Watson M."/>
            <person name="Adriaenssens E.M."/>
            <person name="Foster-Nyarko E."/>
            <person name="Jarju S."/>
            <person name="Secka A."/>
            <person name="Antonio M."/>
            <person name="Oren A."/>
            <person name="Chaudhuri R.R."/>
            <person name="La Ragione R."/>
            <person name="Hildebrand F."/>
            <person name="Pallen M.J."/>
        </authorList>
    </citation>
    <scope>NUCLEOTIDE SEQUENCE</scope>
    <source>
        <strain evidence="1">CHK33-7979</strain>
    </source>
</reference>
<proteinExistence type="predicted"/>
<comment type="caution">
    <text evidence="1">The sequence shown here is derived from an EMBL/GenBank/DDBJ whole genome shotgun (WGS) entry which is preliminary data.</text>
</comment>
<organism evidence="1 2">
    <name type="scientific">Candidatus Intestinimonas merdavium</name>
    <dbReference type="NCBI Taxonomy" id="2838622"/>
    <lineage>
        <taxon>Bacteria</taxon>
        <taxon>Bacillati</taxon>
        <taxon>Bacillota</taxon>
        <taxon>Clostridia</taxon>
        <taxon>Eubacteriales</taxon>
        <taxon>Intestinimonas</taxon>
    </lineage>
</organism>
<evidence type="ECO:0000313" key="2">
    <source>
        <dbReference type="Proteomes" id="UP000886824"/>
    </source>
</evidence>
<evidence type="ECO:0000313" key="1">
    <source>
        <dbReference type="EMBL" id="HIY72707.1"/>
    </source>
</evidence>
<reference evidence="1" key="2">
    <citation type="submission" date="2021-04" db="EMBL/GenBank/DDBJ databases">
        <authorList>
            <person name="Gilroy R."/>
        </authorList>
    </citation>
    <scope>NUCLEOTIDE SEQUENCE</scope>
    <source>
        <strain evidence="1">CHK33-7979</strain>
    </source>
</reference>
<dbReference type="Proteomes" id="UP000886824">
    <property type="component" value="Unassembled WGS sequence"/>
</dbReference>
<name>A0A9D1Z2H4_9FIRM</name>
<accession>A0A9D1Z2H4</accession>
<protein>
    <submittedName>
        <fullName evidence="1">Uncharacterized protein</fullName>
    </submittedName>
</protein>
<sequence>MSNPSDILELQPGEQELRRVKGDFWGTTATGAQVPGTYIFTDRRILF</sequence>